<dbReference type="SUPFAM" id="SSF54534">
    <property type="entry name" value="FKBP-like"/>
    <property type="match status" value="2"/>
</dbReference>
<feature type="signal peptide" evidence="6">
    <location>
        <begin position="1"/>
        <end position="21"/>
    </location>
</feature>
<keyword evidence="9" id="KW-1185">Reference proteome</keyword>
<evidence type="ECO:0000313" key="9">
    <source>
        <dbReference type="Proteomes" id="UP001160142"/>
    </source>
</evidence>
<comment type="catalytic activity">
    <reaction evidence="1 4 5">
        <text>[protein]-peptidylproline (omega=180) = [protein]-peptidylproline (omega=0)</text>
        <dbReference type="Rhea" id="RHEA:16237"/>
        <dbReference type="Rhea" id="RHEA-COMP:10747"/>
        <dbReference type="Rhea" id="RHEA-COMP:10748"/>
        <dbReference type="ChEBI" id="CHEBI:83833"/>
        <dbReference type="ChEBI" id="CHEBI:83834"/>
        <dbReference type="EC" id="5.2.1.8"/>
    </reaction>
</comment>
<evidence type="ECO:0000256" key="3">
    <source>
        <dbReference type="ARBA" id="ARBA00023235"/>
    </source>
</evidence>
<protein>
    <recommendedName>
        <fullName evidence="5">Peptidyl-prolyl cis-trans isomerase</fullName>
        <ecNumber evidence="5">5.2.1.8</ecNumber>
    </recommendedName>
</protein>
<feature type="domain" description="PPIase FKBP-type" evidence="7">
    <location>
        <begin position="232"/>
        <end position="319"/>
    </location>
</feature>
<dbReference type="PROSITE" id="PS50059">
    <property type="entry name" value="FKBP_PPIASE"/>
    <property type="match status" value="2"/>
</dbReference>
<evidence type="ECO:0000256" key="1">
    <source>
        <dbReference type="ARBA" id="ARBA00000971"/>
    </source>
</evidence>
<keyword evidence="2 4" id="KW-0697">Rotamase</keyword>
<comment type="caution">
    <text evidence="8">The sequence shown here is derived from an EMBL/GenBank/DDBJ whole genome shotgun (WGS) entry which is preliminary data.</text>
</comment>
<name>A0ABT6KL60_9MICO</name>
<reference evidence="8 9" key="1">
    <citation type="submission" date="2023-04" db="EMBL/GenBank/DDBJ databases">
        <title>Genome Encyclopedia of Bacteria and Archaea VI: Functional Genomics of Type Strains.</title>
        <authorList>
            <person name="Whitman W."/>
        </authorList>
    </citation>
    <scope>NUCLEOTIDE SEQUENCE [LARGE SCALE GENOMIC DNA]</scope>
    <source>
        <strain evidence="8 9">SG_E_30_P1</strain>
    </source>
</reference>
<evidence type="ECO:0000256" key="4">
    <source>
        <dbReference type="PROSITE-ProRule" id="PRU00277"/>
    </source>
</evidence>
<gene>
    <name evidence="8" type="ORF">M2152_000771</name>
</gene>
<dbReference type="PROSITE" id="PS51257">
    <property type="entry name" value="PROKAR_LIPOPROTEIN"/>
    <property type="match status" value="1"/>
</dbReference>
<organism evidence="8 9">
    <name type="scientific">Antiquaquibacter oligotrophicus</name>
    <dbReference type="NCBI Taxonomy" id="2880260"/>
    <lineage>
        <taxon>Bacteria</taxon>
        <taxon>Bacillati</taxon>
        <taxon>Actinomycetota</taxon>
        <taxon>Actinomycetes</taxon>
        <taxon>Micrococcales</taxon>
        <taxon>Microbacteriaceae</taxon>
        <taxon>Antiquaquibacter</taxon>
    </lineage>
</organism>
<dbReference type="Pfam" id="PF00254">
    <property type="entry name" value="FKBP_C"/>
    <property type="match status" value="2"/>
</dbReference>
<comment type="similarity">
    <text evidence="5">Belongs to the FKBP-type PPIase family.</text>
</comment>
<dbReference type="EMBL" id="JARXVQ010000001">
    <property type="protein sequence ID" value="MDH6180589.1"/>
    <property type="molecule type" value="Genomic_DNA"/>
</dbReference>
<dbReference type="EC" id="5.2.1.8" evidence="5"/>
<dbReference type="GO" id="GO:0003755">
    <property type="term" value="F:peptidyl-prolyl cis-trans isomerase activity"/>
    <property type="evidence" value="ECO:0007669"/>
    <property type="project" value="UniProtKB-EC"/>
</dbReference>
<dbReference type="InterPro" id="IPR001179">
    <property type="entry name" value="PPIase_FKBP_dom"/>
</dbReference>
<keyword evidence="3 4" id="KW-0413">Isomerase</keyword>
<dbReference type="InterPro" id="IPR046357">
    <property type="entry name" value="PPIase_dom_sf"/>
</dbReference>
<dbReference type="PANTHER" id="PTHR45779:SF7">
    <property type="entry name" value="PEPTIDYLPROLYL ISOMERASE"/>
    <property type="match status" value="1"/>
</dbReference>
<feature type="chain" id="PRO_5046980868" description="Peptidyl-prolyl cis-trans isomerase" evidence="6">
    <location>
        <begin position="22"/>
        <end position="319"/>
    </location>
</feature>
<keyword evidence="6" id="KW-0732">Signal</keyword>
<dbReference type="Proteomes" id="UP001160142">
    <property type="component" value="Unassembled WGS sequence"/>
</dbReference>
<accession>A0ABT6KL60</accession>
<evidence type="ECO:0000256" key="5">
    <source>
        <dbReference type="RuleBase" id="RU003915"/>
    </source>
</evidence>
<feature type="domain" description="PPIase FKBP-type" evidence="7">
    <location>
        <begin position="80"/>
        <end position="171"/>
    </location>
</feature>
<dbReference type="PANTHER" id="PTHR45779">
    <property type="entry name" value="PEPTIDYLPROLYL ISOMERASE"/>
    <property type="match status" value="1"/>
</dbReference>
<proteinExistence type="inferred from homology"/>
<sequence>MRAATPLLLSAGLVMSLAACAPGASTPDCPTTPSGSVSDSIEVSGDFGAAPEVTIPSPVSAEETQRTVAIQGDGETVVEGDTVLVEYKVFNGESGEELDSTEYGETPVAEFTLDEAALLPGIVKTLECSTVGSRVVGVVPAIDAFGDAGQETLGVAADESLVFVVDIIEVAEAPEPALPRANGEDQEPTPGLPTVELDADGRPTITLPDSAPPTDLQIAVLKKGDGPEVTDGADVVVHYEGLNWNTGVTFDSSWERGEPATFNVNGVIPGFTQALVGQTVGSQVLAVIPPEFGYGEAGAGEDIGGTDTLVFVVDILGLG</sequence>
<dbReference type="Gene3D" id="3.10.50.40">
    <property type="match status" value="2"/>
</dbReference>
<evidence type="ECO:0000259" key="7">
    <source>
        <dbReference type="PROSITE" id="PS50059"/>
    </source>
</evidence>
<dbReference type="InterPro" id="IPR044609">
    <property type="entry name" value="FKBP2/11"/>
</dbReference>
<evidence type="ECO:0000256" key="2">
    <source>
        <dbReference type="ARBA" id="ARBA00023110"/>
    </source>
</evidence>
<dbReference type="RefSeq" id="WP_322132936.1">
    <property type="nucleotide sequence ID" value="NZ_CP085036.1"/>
</dbReference>
<evidence type="ECO:0000256" key="6">
    <source>
        <dbReference type="SAM" id="SignalP"/>
    </source>
</evidence>
<evidence type="ECO:0000313" key="8">
    <source>
        <dbReference type="EMBL" id="MDH6180589.1"/>
    </source>
</evidence>